<reference evidence="1 2" key="1">
    <citation type="journal article" date="2014" name="PLoS Genet.">
        <title>Analysis of the Phlebiopsis gigantea genome, transcriptome and secretome provides insight into its pioneer colonization strategies of wood.</title>
        <authorList>
            <person name="Hori C."/>
            <person name="Ishida T."/>
            <person name="Igarashi K."/>
            <person name="Samejima M."/>
            <person name="Suzuki H."/>
            <person name="Master E."/>
            <person name="Ferreira P."/>
            <person name="Ruiz-Duenas F.J."/>
            <person name="Held B."/>
            <person name="Canessa P."/>
            <person name="Larrondo L.F."/>
            <person name="Schmoll M."/>
            <person name="Druzhinina I.S."/>
            <person name="Kubicek C.P."/>
            <person name="Gaskell J.A."/>
            <person name="Kersten P."/>
            <person name="St John F."/>
            <person name="Glasner J."/>
            <person name="Sabat G."/>
            <person name="Splinter BonDurant S."/>
            <person name="Syed K."/>
            <person name="Yadav J."/>
            <person name="Mgbeahuruike A.C."/>
            <person name="Kovalchuk A."/>
            <person name="Asiegbu F.O."/>
            <person name="Lackner G."/>
            <person name="Hoffmeister D."/>
            <person name="Rencoret J."/>
            <person name="Gutierrez A."/>
            <person name="Sun H."/>
            <person name="Lindquist E."/>
            <person name="Barry K."/>
            <person name="Riley R."/>
            <person name="Grigoriev I.V."/>
            <person name="Henrissat B."/>
            <person name="Kues U."/>
            <person name="Berka R.M."/>
            <person name="Martinez A.T."/>
            <person name="Covert S.F."/>
            <person name="Blanchette R.A."/>
            <person name="Cullen D."/>
        </authorList>
    </citation>
    <scope>NUCLEOTIDE SEQUENCE [LARGE SCALE GENOMIC DNA]</scope>
    <source>
        <strain evidence="1 2">11061_1 CR5-6</strain>
    </source>
</reference>
<gene>
    <name evidence="1" type="ORF">PHLGIDRAFT_11657</name>
</gene>
<dbReference type="HOGENOM" id="CLU_059618_0_0_1"/>
<evidence type="ECO:0000313" key="2">
    <source>
        <dbReference type="Proteomes" id="UP000053257"/>
    </source>
</evidence>
<name>A0A0C3SDV6_PHLG1</name>
<proteinExistence type="predicted"/>
<evidence type="ECO:0008006" key="3">
    <source>
        <dbReference type="Google" id="ProtNLM"/>
    </source>
</evidence>
<evidence type="ECO:0000313" key="1">
    <source>
        <dbReference type="EMBL" id="KIP09975.1"/>
    </source>
</evidence>
<accession>A0A0C3SDV6</accession>
<dbReference type="Proteomes" id="UP000053257">
    <property type="component" value="Unassembled WGS sequence"/>
</dbReference>
<dbReference type="EMBL" id="KN840460">
    <property type="protein sequence ID" value="KIP09975.1"/>
    <property type="molecule type" value="Genomic_DNA"/>
</dbReference>
<dbReference type="OrthoDB" id="2523383at2759"/>
<sequence>MPRSLARPSFREVDHATVASIAPELADVPIEYIRQHLARQSNEMIAAVNLLSIPSSLPKTHLPSSLDAPVRPSSSAPSSAAFPTHLLAVSSSRGAPSTPNTPTVASFAAQMAASHTCALYPTHSLVLAAHCAALPSLPPSRPSNKSTSVTLPIVPLTVPDASTFPHLHAYLHTKRADTLLAALLPCLAAHIPAPSAASSSAARGYVAQFSQEKLSRLAQTLVSAVYSQAGSQGALQMLMAYAKVVTNLWKNTCAFGIYDTELWGVIDLTYETILSALNRVARQ</sequence>
<protein>
    <recommendedName>
        <fullName evidence="3">Clp1-like protein</fullName>
    </recommendedName>
</protein>
<organism evidence="1 2">
    <name type="scientific">Phlebiopsis gigantea (strain 11061_1 CR5-6)</name>
    <name type="common">White-rot fungus</name>
    <name type="synonym">Peniophora gigantea</name>
    <dbReference type="NCBI Taxonomy" id="745531"/>
    <lineage>
        <taxon>Eukaryota</taxon>
        <taxon>Fungi</taxon>
        <taxon>Dikarya</taxon>
        <taxon>Basidiomycota</taxon>
        <taxon>Agaricomycotina</taxon>
        <taxon>Agaricomycetes</taxon>
        <taxon>Polyporales</taxon>
        <taxon>Phanerochaetaceae</taxon>
        <taxon>Phlebiopsis</taxon>
    </lineage>
</organism>
<dbReference type="AlphaFoldDB" id="A0A0C3SDV6"/>
<keyword evidence="2" id="KW-1185">Reference proteome</keyword>